<dbReference type="InterPro" id="IPR030381">
    <property type="entry name" value="G_DYNAMIN_dom"/>
</dbReference>
<organism evidence="6 7">
    <name type="scientific">Erysiphe neolycopersici</name>
    <dbReference type="NCBI Taxonomy" id="212602"/>
    <lineage>
        <taxon>Eukaryota</taxon>
        <taxon>Fungi</taxon>
        <taxon>Dikarya</taxon>
        <taxon>Ascomycota</taxon>
        <taxon>Pezizomycotina</taxon>
        <taxon>Leotiomycetes</taxon>
        <taxon>Erysiphales</taxon>
        <taxon>Erysiphaceae</taxon>
        <taxon>Erysiphe</taxon>
    </lineage>
</organism>
<dbReference type="FunFam" id="3.40.50.300:FF:001425">
    <property type="entry name" value="Dynamin GTPase, putative"/>
    <property type="match status" value="1"/>
</dbReference>
<evidence type="ECO:0000256" key="3">
    <source>
        <dbReference type="SAM" id="MobiDB-lite"/>
    </source>
</evidence>
<dbReference type="AlphaFoldDB" id="A0A420I800"/>
<dbReference type="Proteomes" id="UP000286134">
    <property type="component" value="Unassembled WGS sequence"/>
</dbReference>
<dbReference type="EMBL" id="MCFK01000241">
    <property type="protein sequence ID" value="RKF65843.1"/>
    <property type="molecule type" value="Genomic_DNA"/>
</dbReference>
<dbReference type="GO" id="GO:0005874">
    <property type="term" value="C:microtubule"/>
    <property type="evidence" value="ECO:0007669"/>
    <property type="project" value="TreeGrafter"/>
</dbReference>
<dbReference type="InterPro" id="IPR020850">
    <property type="entry name" value="GED_dom"/>
</dbReference>
<keyword evidence="7" id="KW-1185">Reference proteome</keyword>
<dbReference type="InterPro" id="IPR001401">
    <property type="entry name" value="Dynamin_GTPase"/>
</dbReference>
<dbReference type="OrthoDB" id="415706at2759"/>
<dbReference type="GO" id="GO:0003924">
    <property type="term" value="F:GTPase activity"/>
    <property type="evidence" value="ECO:0007669"/>
    <property type="project" value="InterPro"/>
</dbReference>
<dbReference type="PROSITE" id="PS51388">
    <property type="entry name" value="GED"/>
    <property type="match status" value="1"/>
</dbReference>
<dbReference type="Gene3D" id="3.40.50.300">
    <property type="entry name" value="P-loop containing nucleotide triphosphate hydrolases"/>
    <property type="match status" value="1"/>
</dbReference>
<dbReference type="GO" id="GO:0006897">
    <property type="term" value="P:endocytosis"/>
    <property type="evidence" value="ECO:0007669"/>
    <property type="project" value="TreeGrafter"/>
</dbReference>
<dbReference type="GO" id="GO:0016020">
    <property type="term" value="C:membrane"/>
    <property type="evidence" value="ECO:0007669"/>
    <property type="project" value="TreeGrafter"/>
</dbReference>
<dbReference type="STRING" id="212602.A0A420I800"/>
<dbReference type="GO" id="GO:0005525">
    <property type="term" value="F:GTP binding"/>
    <property type="evidence" value="ECO:0007669"/>
    <property type="project" value="InterPro"/>
</dbReference>
<dbReference type="GO" id="GO:0048312">
    <property type="term" value="P:intracellular distribution of mitochondria"/>
    <property type="evidence" value="ECO:0007669"/>
    <property type="project" value="TreeGrafter"/>
</dbReference>
<protein>
    <submittedName>
        <fullName evidence="6">Interferon-induced GTP-binding protein MxA</fullName>
    </submittedName>
</protein>
<feature type="region of interest" description="Disordered" evidence="3">
    <location>
        <begin position="590"/>
        <end position="610"/>
    </location>
</feature>
<evidence type="ECO:0000313" key="7">
    <source>
        <dbReference type="Proteomes" id="UP000286134"/>
    </source>
</evidence>
<name>A0A420I800_9PEZI</name>
<proteinExistence type="predicted"/>
<reference evidence="6 7" key="1">
    <citation type="journal article" date="2018" name="BMC Genomics">
        <title>Comparative genome analyses reveal sequence features reflecting distinct modes of host-adaptation between dicot and monocot powdery mildew.</title>
        <authorList>
            <person name="Wu Y."/>
            <person name="Ma X."/>
            <person name="Pan Z."/>
            <person name="Kale S.D."/>
            <person name="Song Y."/>
            <person name="King H."/>
            <person name="Zhang Q."/>
            <person name="Presley C."/>
            <person name="Deng X."/>
            <person name="Wei C.I."/>
            <person name="Xiao S."/>
        </authorList>
    </citation>
    <scope>NUCLEOTIDE SEQUENCE [LARGE SCALE GENOMIC DNA]</scope>
    <source>
        <strain evidence="6">UMSG2</strain>
    </source>
</reference>
<dbReference type="PRINTS" id="PR00195">
    <property type="entry name" value="DYNAMIN"/>
</dbReference>
<dbReference type="GO" id="GO:0000266">
    <property type="term" value="P:mitochondrial fission"/>
    <property type="evidence" value="ECO:0007669"/>
    <property type="project" value="TreeGrafter"/>
</dbReference>
<gene>
    <name evidence="6" type="ORF">OnM2_002035</name>
</gene>
<feature type="domain" description="Dynamin-type G" evidence="5">
    <location>
        <begin position="40"/>
        <end position="330"/>
    </location>
</feature>
<dbReference type="CDD" id="cd08771">
    <property type="entry name" value="DLP_1"/>
    <property type="match status" value="1"/>
</dbReference>
<comment type="caution">
    <text evidence="6">The sequence shown here is derived from an EMBL/GenBank/DDBJ whole genome shotgun (WGS) entry which is preliminary data.</text>
</comment>
<dbReference type="Pfam" id="PF00350">
    <property type="entry name" value="Dynamin_N"/>
    <property type="match status" value="1"/>
</dbReference>
<dbReference type="InterPro" id="IPR022812">
    <property type="entry name" value="Dynamin"/>
</dbReference>
<dbReference type="GO" id="GO:0016559">
    <property type="term" value="P:peroxisome fission"/>
    <property type="evidence" value="ECO:0007669"/>
    <property type="project" value="TreeGrafter"/>
</dbReference>
<accession>A0A420I800</accession>
<evidence type="ECO:0000313" key="6">
    <source>
        <dbReference type="EMBL" id="RKF65843.1"/>
    </source>
</evidence>
<dbReference type="GO" id="GO:0005739">
    <property type="term" value="C:mitochondrion"/>
    <property type="evidence" value="ECO:0007669"/>
    <property type="project" value="TreeGrafter"/>
</dbReference>
<dbReference type="InterPro" id="IPR027417">
    <property type="entry name" value="P-loop_NTPase"/>
</dbReference>
<dbReference type="SMART" id="SM00053">
    <property type="entry name" value="DYNc"/>
    <property type="match status" value="1"/>
</dbReference>
<keyword evidence="1" id="KW-0547">Nucleotide-binding</keyword>
<evidence type="ECO:0000259" key="5">
    <source>
        <dbReference type="PROSITE" id="PS51718"/>
    </source>
</evidence>
<dbReference type="InterPro" id="IPR000375">
    <property type="entry name" value="Dynamin_stalk"/>
</dbReference>
<dbReference type="SUPFAM" id="SSF52540">
    <property type="entry name" value="P-loop containing nucleoside triphosphate hydrolases"/>
    <property type="match status" value="1"/>
</dbReference>
<feature type="domain" description="GED" evidence="4">
    <location>
        <begin position="628"/>
        <end position="717"/>
    </location>
</feature>
<dbReference type="PANTHER" id="PTHR11566">
    <property type="entry name" value="DYNAMIN"/>
    <property type="match status" value="1"/>
</dbReference>
<evidence type="ECO:0000256" key="2">
    <source>
        <dbReference type="ARBA" id="ARBA00023134"/>
    </source>
</evidence>
<evidence type="ECO:0000256" key="1">
    <source>
        <dbReference type="ARBA" id="ARBA00022741"/>
    </source>
</evidence>
<evidence type="ECO:0000259" key="4">
    <source>
        <dbReference type="PROSITE" id="PS51388"/>
    </source>
</evidence>
<dbReference type="PANTHER" id="PTHR11566:SF66">
    <property type="entry name" value="INTERFERON-INDUCED GTP-BINDING PROTEIN MX"/>
    <property type="match status" value="1"/>
</dbReference>
<dbReference type="Pfam" id="PF01031">
    <property type="entry name" value="Dynamin_M"/>
    <property type="match status" value="1"/>
</dbReference>
<keyword evidence="2" id="KW-0342">GTP-binding</keyword>
<dbReference type="InterPro" id="IPR045063">
    <property type="entry name" value="Dynamin_N"/>
</dbReference>
<dbReference type="PROSITE" id="PS51718">
    <property type="entry name" value="G_DYNAMIN_2"/>
    <property type="match status" value="1"/>
</dbReference>
<dbReference type="GO" id="GO:0008017">
    <property type="term" value="F:microtubule binding"/>
    <property type="evidence" value="ECO:0007669"/>
    <property type="project" value="TreeGrafter"/>
</dbReference>
<sequence>MTYNRETKLVTDSLENFQTEEQRSVLDTISNVRRCGLDGVLSLPQIVVCGDQSSGKSSVLEALTEIPFPRSDNLCTRYATEIILRRADSSSIMIKINPDEQRPAEEQEDLKKFQETITDFSDLPEVMDMARDAMGIDEELTSNPSCSAFSRDVLSITMEGPEVPQLTLVDIPGLIANATMGISDADVQMVGEITNYYISQSRTICLAVISATNDYANQSIVTRIRKYDPLGDRTLGVITKPDRLEVGSANERGFINLARNQDINYKLGWHIIKNRSHAEANDSLIQRNISESNWLRNSNFNVLGPENLGIGSLRKRLSKLLFEHVKLELPKLRQELESRLMGHKQELAAMGESRATASECRTFLISLSQGIRETCKDAVDGHYQSEFFTQKNESIKCGRNGEIPITRVRAVVQCINTSFAEHFRIYGHKYKFSINNNGFLCDDDPNVPPSHGSIEAPIGMTKAATMDWINTAINNARGHELLGNFNPLLIGELFWEQSSKWRSLAEDHIENVFEKCTKFLRLLIQEKCPGDVASRIWDNFITEKLNDRNHKAIRELEEILRDFKRFPINYNSRYVKSLQKKRQLRLQELKEKVEKSEDSQEDGDNNSDNHVKKFIYDPETMNSEKFTCDEMFDSLMAIYKIQQEVFIANVTTQVIERHVVGDLESILDPVAVNGMTNEELGAIALEPISSLHTREHIQNRISRLEQGYRVLRGIAGK</sequence>